<dbReference type="SMART" id="SM00703">
    <property type="entry name" value="NRF"/>
    <property type="match status" value="1"/>
</dbReference>
<dbReference type="GO" id="GO:0016747">
    <property type="term" value="F:acyltransferase activity, transferring groups other than amino-acyl groups"/>
    <property type="evidence" value="ECO:0007669"/>
    <property type="project" value="InterPro"/>
</dbReference>
<dbReference type="InterPro" id="IPR052728">
    <property type="entry name" value="O2_lipid_transport_reg"/>
</dbReference>
<accession>A0A914XX72</accession>
<feature type="transmembrane region" description="Helical" evidence="1">
    <location>
        <begin position="233"/>
        <end position="256"/>
    </location>
</feature>
<sequence>MPQRLTVDLPNMDFNISMECLEDLIIIGTAAAATNQSEISSDLSTFISEMMDAMAKEPPGVRRGAQNFFGFKQECDILKYTVPNRSRTLQTSYSRAYMNAYRKPNCNNSDDPIIGFDICMPSSCTSDDLKIALALSPIVAPEAGLPNFCSVTTFQDINEPMTTMSWIMVSFFIIIGTLAVLAGITDYCLLPSDNPIRETFGIKLFLAFSFYTNVTEILKIPKYKKDQIGPINCLRVISMCWVIVSHTVANCIGYTNNALDYIKILDYPLSEIIENAWFSVDTFFFISGVLLAFMWFNNYEKDKTILTSPFGWILFYVHRFIRLSTPYYVLLLSFTYLFGPITQNMPLFFTKNPEENICKKYLWKNLLYIFNFNLDQECLAHAWYLATDLQMYIFTPLILIPLAINPVFGWIIATILLLLSTTANIVTVYVKDYPATQAFFGPGKMSYNDIM</sequence>
<dbReference type="InterPro" id="IPR002656">
    <property type="entry name" value="Acyl_transf_3_dom"/>
</dbReference>
<reference evidence="4" key="1">
    <citation type="submission" date="2022-11" db="UniProtKB">
        <authorList>
            <consortium name="WormBaseParasite"/>
        </authorList>
    </citation>
    <scope>IDENTIFICATION</scope>
</reference>
<keyword evidence="1" id="KW-1133">Transmembrane helix</keyword>
<feature type="domain" description="Nose resistant-to-fluoxetine protein N-terminal" evidence="2">
    <location>
        <begin position="17"/>
        <end position="151"/>
    </location>
</feature>
<feature type="transmembrane region" description="Helical" evidence="1">
    <location>
        <begin position="392"/>
        <end position="419"/>
    </location>
</feature>
<feature type="transmembrane region" description="Helical" evidence="1">
    <location>
        <begin position="204"/>
        <end position="221"/>
    </location>
</feature>
<organism evidence="3 4">
    <name type="scientific">Panagrolaimus superbus</name>
    <dbReference type="NCBI Taxonomy" id="310955"/>
    <lineage>
        <taxon>Eukaryota</taxon>
        <taxon>Metazoa</taxon>
        <taxon>Ecdysozoa</taxon>
        <taxon>Nematoda</taxon>
        <taxon>Chromadorea</taxon>
        <taxon>Rhabditida</taxon>
        <taxon>Tylenchina</taxon>
        <taxon>Panagrolaimomorpha</taxon>
        <taxon>Panagrolaimoidea</taxon>
        <taxon>Panagrolaimidae</taxon>
        <taxon>Panagrolaimus</taxon>
    </lineage>
</organism>
<protein>
    <submittedName>
        <fullName evidence="4">Nose resistant-to-fluoxetine protein N-terminal domain-containing protein</fullName>
    </submittedName>
</protein>
<feature type="transmembrane region" description="Helical" evidence="1">
    <location>
        <begin position="164"/>
        <end position="184"/>
    </location>
</feature>
<evidence type="ECO:0000313" key="3">
    <source>
        <dbReference type="Proteomes" id="UP000887577"/>
    </source>
</evidence>
<evidence type="ECO:0000256" key="1">
    <source>
        <dbReference type="SAM" id="Phobius"/>
    </source>
</evidence>
<keyword evidence="1" id="KW-0812">Transmembrane</keyword>
<dbReference type="WBParaSite" id="PSU_v2.g11131.t1">
    <property type="protein sequence ID" value="PSU_v2.g11131.t1"/>
    <property type="gene ID" value="PSU_v2.g11131"/>
</dbReference>
<proteinExistence type="predicted"/>
<keyword evidence="1" id="KW-0472">Membrane</keyword>
<feature type="transmembrane region" description="Helical" evidence="1">
    <location>
        <begin position="276"/>
        <end position="297"/>
    </location>
</feature>
<dbReference type="AlphaFoldDB" id="A0A914XX72"/>
<dbReference type="InterPro" id="IPR006621">
    <property type="entry name" value="Nose-resist-to-fluoxetine_N"/>
</dbReference>
<dbReference type="PANTHER" id="PTHR11161">
    <property type="entry name" value="O-ACYLTRANSFERASE"/>
    <property type="match status" value="1"/>
</dbReference>
<name>A0A914XX72_9BILA</name>
<dbReference type="Pfam" id="PF01757">
    <property type="entry name" value="Acyl_transf_3"/>
    <property type="match status" value="1"/>
</dbReference>
<dbReference type="PANTHER" id="PTHR11161:SF55">
    <property type="entry name" value="NOSE RESISTANT-TO-FLUOXETINE PROTEIN N-TERMINAL DOMAIN-CONTAINING PROTEIN"/>
    <property type="match status" value="1"/>
</dbReference>
<feature type="transmembrane region" description="Helical" evidence="1">
    <location>
        <begin position="327"/>
        <end position="345"/>
    </location>
</feature>
<dbReference type="Proteomes" id="UP000887577">
    <property type="component" value="Unplaced"/>
</dbReference>
<keyword evidence="3" id="KW-1185">Reference proteome</keyword>
<evidence type="ECO:0000259" key="2">
    <source>
        <dbReference type="SMART" id="SM00703"/>
    </source>
</evidence>
<evidence type="ECO:0000313" key="4">
    <source>
        <dbReference type="WBParaSite" id="PSU_v2.g11131.t1"/>
    </source>
</evidence>
<dbReference type="Pfam" id="PF20146">
    <property type="entry name" value="NRF"/>
    <property type="match status" value="1"/>
</dbReference>